<evidence type="ECO:0000256" key="5">
    <source>
        <dbReference type="ARBA" id="ARBA00022714"/>
    </source>
</evidence>
<dbReference type="PROSITE" id="PS00198">
    <property type="entry name" value="4FE4S_FER_1"/>
    <property type="match status" value="1"/>
</dbReference>
<organism evidence="16 17">
    <name type="scientific">Candidatus Sulfotelmatobacter kueseliae</name>
    <dbReference type="NCBI Taxonomy" id="2042962"/>
    <lineage>
        <taxon>Bacteria</taxon>
        <taxon>Pseudomonadati</taxon>
        <taxon>Acidobacteriota</taxon>
        <taxon>Terriglobia</taxon>
        <taxon>Terriglobales</taxon>
        <taxon>Candidatus Korobacteraceae</taxon>
        <taxon>Candidatus Sulfotelmatobacter</taxon>
    </lineage>
</organism>
<dbReference type="PROSITE" id="PS51085">
    <property type="entry name" value="2FE2S_FER_2"/>
    <property type="match status" value="1"/>
</dbReference>
<evidence type="ECO:0000256" key="3">
    <source>
        <dbReference type="ARBA" id="ARBA00022485"/>
    </source>
</evidence>
<comment type="subunit">
    <text evidence="11">Part of an enzyme complex containing three subunits: a flavoprotein (frdA), an iron-sulfur protein (frdB), and diheme cytochrome b (frdC).</text>
</comment>
<comment type="cofactor">
    <cofactor evidence="12">
        <name>[4Fe-4S] cluster</name>
        <dbReference type="ChEBI" id="CHEBI:49883"/>
    </cofactor>
    <text evidence="12">Binds 1 [4Fe-4S] cluster.</text>
</comment>
<dbReference type="InterPro" id="IPR025192">
    <property type="entry name" value="Succ_DH/fum_Rdtase_N"/>
</dbReference>
<keyword evidence="3 12" id="KW-0004">4Fe-4S</keyword>
<dbReference type="Gene3D" id="3.10.20.30">
    <property type="match status" value="1"/>
</dbReference>
<dbReference type="Proteomes" id="UP000238701">
    <property type="component" value="Unassembled WGS sequence"/>
</dbReference>
<dbReference type="SUPFAM" id="SSF46548">
    <property type="entry name" value="alpha-helical ferredoxin"/>
    <property type="match status" value="1"/>
</dbReference>
<dbReference type="FunFam" id="1.10.1060.10:FF:000003">
    <property type="entry name" value="Succinate dehydrogenase iron-sulfur subunit"/>
    <property type="match status" value="1"/>
</dbReference>
<dbReference type="PROSITE" id="PS51379">
    <property type="entry name" value="4FE4S_FER_2"/>
    <property type="match status" value="1"/>
</dbReference>
<dbReference type="Pfam" id="PF13183">
    <property type="entry name" value="Fer4_8"/>
    <property type="match status" value="1"/>
</dbReference>
<evidence type="ECO:0000256" key="1">
    <source>
        <dbReference type="ARBA" id="ARBA00004894"/>
    </source>
</evidence>
<dbReference type="CDD" id="cd00207">
    <property type="entry name" value="fer2"/>
    <property type="match status" value="1"/>
</dbReference>
<dbReference type="EMBL" id="OMOD01000090">
    <property type="protein sequence ID" value="SPF37407.1"/>
    <property type="molecule type" value="Genomic_DNA"/>
</dbReference>
<dbReference type="GO" id="GO:0022904">
    <property type="term" value="P:respiratory electron transport chain"/>
    <property type="evidence" value="ECO:0007669"/>
    <property type="project" value="TreeGrafter"/>
</dbReference>
<dbReference type="InterPro" id="IPR004489">
    <property type="entry name" value="Succ_DH/fum_Rdtase_Fe-S"/>
</dbReference>
<dbReference type="GO" id="GO:0009055">
    <property type="term" value="F:electron transfer activity"/>
    <property type="evidence" value="ECO:0007669"/>
    <property type="project" value="InterPro"/>
</dbReference>
<dbReference type="Gene3D" id="1.10.1060.10">
    <property type="entry name" value="Alpha-helical ferredoxin"/>
    <property type="match status" value="1"/>
</dbReference>
<proteinExistence type="inferred from homology"/>
<dbReference type="EC" id="1.3.5.1" evidence="12"/>
<evidence type="ECO:0000256" key="12">
    <source>
        <dbReference type="RuleBase" id="RU361237"/>
    </source>
</evidence>
<evidence type="ECO:0000256" key="8">
    <source>
        <dbReference type="ARBA" id="ARBA00023004"/>
    </source>
</evidence>
<dbReference type="PANTHER" id="PTHR11921">
    <property type="entry name" value="SUCCINATE DEHYDROGENASE IRON-SULFUR PROTEIN"/>
    <property type="match status" value="1"/>
</dbReference>
<feature type="region of interest" description="Disordered" evidence="13">
    <location>
        <begin position="253"/>
        <end position="289"/>
    </location>
</feature>
<dbReference type="InterPro" id="IPR017896">
    <property type="entry name" value="4Fe4S_Fe-S-bd"/>
</dbReference>
<comment type="cofactor">
    <cofactor evidence="12">
        <name>[3Fe-4S] cluster</name>
        <dbReference type="ChEBI" id="CHEBI:21137"/>
    </cofactor>
    <text evidence="12">Binds 1 [3Fe-4S] cluster.</text>
</comment>
<dbReference type="InterPro" id="IPR017900">
    <property type="entry name" value="4Fe4S_Fe_S_CS"/>
</dbReference>
<name>A0A2U3KCY1_9BACT</name>
<comment type="catalytic activity">
    <reaction evidence="12">
        <text>a menaquinone + succinate = a menaquinol + fumarate</text>
        <dbReference type="Rhea" id="RHEA:27834"/>
        <dbReference type="Rhea" id="RHEA-COMP:9537"/>
        <dbReference type="Rhea" id="RHEA-COMP:9539"/>
        <dbReference type="ChEBI" id="CHEBI:16374"/>
        <dbReference type="ChEBI" id="CHEBI:18151"/>
        <dbReference type="ChEBI" id="CHEBI:29806"/>
        <dbReference type="ChEBI" id="CHEBI:30031"/>
        <dbReference type="EC" id="1.3.5.1"/>
    </reaction>
</comment>
<dbReference type="InterPro" id="IPR012675">
    <property type="entry name" value="Beta-grasp_dom_sf"/>
</dbReference>
<dbReference type="OrthoDB" id="9804391at2"/>
<evidence type="ECO:0000256" key="10">
    <source>
        <dbReference type="ARBA" id="ARBA00023291"/>
    </source>
</evidence>
<evidence type="ECO:0000256" key="6">
    <source>
        <dbReference type="ARBA" id="ARBA00022723"/>
    </source>
</evidence>
<evidence type="ECO:0000256" key="4">
    <source>
        <dbReference type="ARBA" id="ARBA00022532"/>
    </source>
</evidence>
<keyword evidence="8 12" id="KW-0408">Iron</keyword>
<dbReference type="GO" id="GO:0051539">
    <property type="term" value="F:4 iron, 4 sulfur cluster binding"/>
    <property type="evidence" value="ECO:0007669"/>
    <property type="project" value="UniProtKB-KW"/>
</dbReference>
<dbReference type="InterPro" id="IPR050573">
    <property type="entry name" value="SDH/FRD_Iron-Sulfur"/>
</dbReference>
<evidence type="ECO:0000313" key="16">
    <source>
        <dbReference type="EMBL" id="SPF37407.1"/>
    </source>
</evidence>
<gene>
    <name evidence="16" type="primary">sdhB</name>
    <name evidence="16" type="synonym">frdB</name>
    <name evidence="16" type="ORF">SBA1_180035</name>
</gene>
<dbReference type="GO" id="GO:0051538">
    <property type="term" value="F:3 iron, 4 sulfur cluster binding"/>
    <property type="evidence" value="ECO:0007669"/>
    <property type="project" value="UniProtKB-KW"/>
</dbReference>
<evidence type="ECO:0000313" key="17">
    <source>
        <dbReference type="Proteomes" id="UP000238701"/>
    </source>
</evidence>
<dbReference type="SUPFAM" id="SSF54292">
    <property type="entry name" value="2Fe-2S ferredoxin-like"/>
    <property type="match status" value="1"/>
</dbReference>
<feature type="domain" description="2Fe-2S ferredoxin-type" evidence="14">
    <location>
        <begin position="9"/>
        <end position="100"/>
    </location>
</feature>
<reference evidence="17" key="1">
    <citation type="submission" date="2018-02" db="EMBL/GenBank/DDBJ databases">
        <authorList>
            <person name="Hausmann B."/>
        </authorList>
    </citation>
    <scope>NUCLEOTIDE SEQUENCE [LARGE SCALE GENOMIC DNA]</scope>
    <source>
        <strain evidence="17">Peat soil MAG SbA1</strain>
    </source>
</reference>
<evidence type="ECO:0000259" key="14">
    <source>
        <dbReference type="PROSITE" id="PS51085"/>
    </source>
</evidence>
<comment type="similarity">
    <text evidence="2 12">Belongs to the succinate dehydrogenase/fumarate reductase iron-sulfur protein family.</text>
</comment>
<evidence type="ECO:0000256" key="11">
    <source>
        <dbReference type="ARBA" id="ARBA00066269"/>
    </source>
</evidence>
<keyword evidence="5 12" id="KW-0001">2Fe-2S</keyword>
<keyword evidence="10 12" id="KW-0003">3Fe-4S</keyword>
<dbReference type="InterPro" id="IPR001041">
    <property type="entry name" value="2Fe-2S_ferredoxin-type"/>
</dbReference>
<dbReference type="NCBIfam" id="TIGR00384">
    <property type="entry name" value="dhsB"/>
    <property type="match status" value="1"/>
</dbReference>
<evidence type="ECO:0000256" key="2">
    <source>
        <dbReference type="ARBA" id="ARBA00009433"/>
    </source>
</evidence>
<dbReference type="PROSITE" id="PS00197">
    <property type="entry name" value="2FE2S_FER_1"/>
    <property type="match status" value="1"/>
</dbReference>
<dbReference type="InterPro" id="IPR006058">
    <property type="entry name" value="2Fe2S_fd_BS"/>
</dbReference>
<accession>A0A2U3KCY1</accession>
<dbReference type="InterPro" id="IPR009051">
    <property type="entry name" value="Helical_ferredxn"/>
</dbReference>
<dbReference type="InterPro" id="IPR036010">
    <property type="entry name" value="2Fe-2S_ferredoxin-like_sf"/>
</dbReference>
<dbReference type="Pfam" id="PF13085">
    <property type="entry name" value="Fer2_3"/>
    <property type="match status" value="1"/>
</dbReference>
<keyword evidence="6 12" id="KW-0479">Metal-binding</keyword>
<dbReference type="NCBIfam" id="NF004616">
    <property type="entry name" value="PRK05950.1"/>
    <property type="match status" value="1"/>
</dbReference>
<sequence length="289" mass="32006">MPEISKADIRIKFHVTRYNPETDRAPHIKVYEVPVREGMTVLDGLHYIKDNLDSTLAWRYSCRMGICGSCGMLLNGRPSLACNTQILHIADANLTVGPLPNFEIIRDLVPDLFTMFDKHRSVKPYILRGDEAEINNPAGEFYQSPEQLESYLQFTYCIKCGCCMAACPTLATDARYLGPMPLTAAQRYNADTRDDGRRARNEVTGESSGAFRCHYAGECSRACPKGVDPARALQLLKRRLVLDYLHLARRTTPSQKLHGPGQGKLLPDIAAAPKRTVEPGAKPPTGTAG</sequence>
<comment type="cofactor">
    <cofactor evidence="12">
        <name>[2Fe-2S] cluster</name>
        <dbReference type="ChEBI" id="CHEBI:190135"/>
    </cofactor>
    <text evidence="12">Binds 1 [2Fe-2S] cluster.</text>
</comment>
<keyword evidence="9 12" id="KW-0411">Iron-sulfur</keyword>
<keyword evidence="4" id="KW-0816">Tricarboxylic acid cycle</keyword>
<evidence type="ECO:0000256" key="7">
    <source>
        <dbReference type="ARBA" id="ARBA00023002"/>
    </source>
</evidence>
<dbReference type="GO" id="GO:0008177">
    <property type="term" value="F:succinate dehydrogenase (quinone) activity"/>
    <property type="evidence" value="ECO:0007669"/>
    <property type="project" value="UniProtKB-EC"/>
</dbReference>
<evidence type="ECO:0000256" key="13">
    <source>
        <dbReference type="SAM" id="MobiDB-lite"/>
    </source>
</evidence>
<protein>
    <recommendedName>
        <fullName evidence="12">Fumarate reductase iron-sulfur subunit</fullName>
        <ecNumber evidence="12">1.3.5.1</ecNumber>
    </recommendedName>
</protein>
<dbReference type="PANTHER" id="PTHR11921:SF29">
    <property type="entry name" value="SUCCINATE DEHYDROGENASE [UBIQUINONE] IRON-SULFUR SUBUNIT, MITOCHONDRIAL"/>
    <property type="match status" value="1"/>
</dbReference>
<dbReference type="GO" id="GO:0046872">
    <property type="term" value="F:metal ion binding"/>
    <property type="evidence" value="ECO:0007669"/>
    <property type="project" value="UniProtKB-KW"/>
</dbReference>
<evidence type="ECO:0000256" key="9">
    <source>
        <dbReference type="ARBA" id="ARBA00023014"/>
    </source>
</evidence>
<comment type="pathway">
    <text evidence="1">Carbohydrate metabolism; tricarboxylic acid cycle; fumarate from succinate (bacterial route): step 1/1.</text>
</comment>
<dbReference type="GO" id="GO:0051537">
    <property type="term" value="F:2 iron, 2 sulfur cluster binding"/>
    <property type="evidence" value="ECO:0007669"/>
    <property type="project" value="UniProtKB-KW"/>
</dbReference>
<dbReference type="AlphaFoldDB" id="A0A2U3KCY1"/>
<keyword evidence="7 16" id="KW-0560">Oxidoreductase</keyword>
<dbReference type="GO" id="GO:0006099">
    <property type="term" value="P:tricarboxylic acid cycle"/>
    <property type="evidence" value="ECO:0007669"/>
    <property type="project" value="UniProtKB-KW"/>
</dbReference>
<feature type="domain" description="4Fe-4S ferredoxin-type" evidence="15">
    <location>
        <begin position="148"/>
        <end position="177"/>
    </location>
</feature>
<evidence type="ECO:0000259" key="15">
    <source>
        <dbReference type="PROSITE" id="PS51379"/>
    </source>
</evidence>